<dbReference type="SMART" id="SM01026">
    <property type="entry name" value="Beach"/>
    <property type="match status" value="1"/>
</dbReference>
<dbReference type="GO" id="GO:0005737">
    <property type="term" value="C:cytoplasm"/>
    <property type="evidence" value="ECO:0007669"/>
    <property type="project" value="UniProtKB-SubCell"/>
</dbReference>
<dbReference type="Pfam" id="PF14844">
    <property type="entry name" value="PH_BEACH"/>
    <property type="match status" value="1"/>
</dbReference>
<sequence length="1140" mass="127372">CQIRKSMEKKAPSDFLKSVLGRPVDVKLNNGVEYKGILACLDGFMNIAMEQTQEYVNGQLKAQYGDCFIRGNNGILVHFRIQVDLLDFNMQSTYRVCLASFIQMPFLPAEVSCPVAHLKMLKAVRGKAVQSRFDLLLLEDGEYFLDDFSAFRYPDPVFTCLTFHHCKQRKVQGRLKLCTRSFMFEPQDSTLPILKFPYRDMPHTPAGEIFEEANKQVYLSFECTTVVEMKERGLDHPYVTKNLADSSVASTKFIFSFAHSKVHDIIDAAAPLWSLANTKSILNKIDEESKLAPILGPRHTDVFDPSLLADFRERPLLQRGKVVNRIAPLLKYPGTLMLTNLRVYFQPAQVNNTGDPVVNFAYTKVTTIHKRRHMLKQCGLEITLDDKSSHFYSFETMKDRDEIYDLLIKQPGVDQVQEHNSHLIPEMLEKWQTKQISNFEYLSFLNDQAGRTVNDLTQYPVFPWVVADYTSARLDLSNPATFRDLSKPVGALNPDRLAYFQQRYQAMPSGMEAEGLPPPFLYGTHYSTPGYVLFYLVRLAPEYMLCLQNGKFDAADRLFKSIAGTWQSCLTNHADLKELIPAFYDPQGAEDWLLNLKNLDLGTTQQLERVGDVELPPWAESPKDFVLKLRAALESDYVSAHLHEWIDLIFGYKQQGAEAVAANNLFYYLSYEGSVNLETITDPVEKCSFEAQIQEFGQTPKLLFLSPHPARSEVDKSPVIAPLEPIVLAPLPPATEDIPPPSPSSSPEKDTPTNTARRSMFGFSRPTLSGLGLNVNGLNGLNGLKASIRKRMERRNWGWSFDGQSPASGNLWDESLPHYFHSKELTSCVLSKDAKYVFSTSRDGTFKLSSCADGVVKRSYSCGGAALACDLSPDEKYAVFTSSDLRVYMFALETGRVSKLDNAHDSPITGISVIDDSRFLTCSDDGVLKLWQYGPVGMLSSPLFAFEDCDAAITCLDVNSEGTLAIVGRINGAVDIYDLRTNSQIIKVCVSQCQAEVLSVNFDRAGNTFVCATDANELVVCTSEGVESTRLAIPIKDDAIQYVSTHRSFPTLSFRCMVSDGTYAITGSANGGIYIWQLHTDSQEPEKKCIVSIGHAHKRPISTITVSSNGHTVLSGAADGSVRVWTLKKKAPRARLGYFA</sequence>
<dbReference type="SUPFAM" id="SSF81837">
    <property type="entry name" value="BEACH domain"/>
    <property type="match status" value="1"/>
</dbReference>
<feature type="repeat" description="WD" evidence="14">
    <location>
        <begin position="1094"/>
        <end position="1135"/>
    </location>
</feature>
<evidence type="ECO:0000256" key="4">
    <source>
        <dbReference type="ARBA" id="ARBA00022552"/>
    </source>
</evidence>
<dbReference type="SUPFAM" id="SSF50978">
    <property type="entry name" value="WD40 repeat-like"/>
    <property type="match status" value="1"/>
</dbReference>
<evidence type="ECO:0000259" key="16">
    <source>
        <dbReference type="PROSITE" id="PS50197"/>
    </source>
</evidence>
<evidence type="ECO:0000256" key="8">
    <source>
        <dbReference type="ARBA" id="ARBA00022728"/>
    </source>
</evidence>
<dbReference type="InterPro" id="IPR057496">
    <property type="entry name" value="FAN-like_PH"/>
</dbReference>
<feature type="repeat" description="WD" evidence="14">
    <location>
        <begin position="901"/>
        <end position="932"/>
    </location>
</feature>
<keyword evidence="3" id="KW-0963">Cytoplasm</keyword>
<dbReference type="SUPFAM" id="SSF50729">
    <property type="entry name" value="PH domain-like"/>
    <property type="match status" value="1"/>
</dbReference>
<evidence type="ECO:0000313" key="20">
    <source>
        <dbReference type="Proteomes" id="UP000243217"/>
    </source>
</evidence>
<dbReference type="GO" id="GO:0006364">
    <property type="term" value="P:rRNA processing"/>
    <property type="evidence" value="ECO:0007669"/>
    <property type="project" value="UniProtKB-KW"/>
</dbReference>
<dbReference type="FunFam" id="2.30.30.100:FF:000044">
    <property type="entry name" value="Probable U6 snRNA-associated Sm-like protein LSm6"/>
    <property type="match status" value="1"/>
</dbReference>
<dbReference type="PANTHER" id="PTHR13743">
    <property type="entry name" value="BEIGE/BEACH-RELATED"/>
    <property type="match status" value="1"/>
</dbReference>
<evidence type="ECO:0000256" key="10">
    <source>
        <dbReference type="ARBA" id="ARBA00022884"/>
    </source>
</evidence>
<dbReference type="GO" id="GO:0008033">
    <property type="term" value="P:tRNA processing"/>
    <property type="evidence" value="ECO:0007669"/>
    <property type="project" value="UniProtKB-KW"/>
</dbReference>
<dbReference type="Pfam" id="PF01423">
    <property type="entry name" value="LSM"/>
    <property type="match status" value="1"/>
</dbReference>
<evidence type="ECO:0000256" key="6">
    <source>
        <dbReference type="ARBA" id="ARBA00022664"/>
    </source>
</evidence>
<evidence type="ECO:0000256" key="12">
    <source>
        <dbReference type="ARBA" id="ARBA00023242"/>
    </source>
</evidence>
<dbReference type="Pfam" id="PF00400">
    <property type="entry name" value="WD40"/>
    <property type="match status" value="3"/>
</dbReference>
<evidence type="ECO:0000256" key="7">
    <source>
        <dbReference type="ARBA" id="ARBA00022694"/>
    </source>
</evidence>
<comment type="subcellular location">
    <subcellularLocation>
        <location evidence="2">Cytoplasm</location>
    </subcellularLocation>
    <subcellularLocation>
        <location evidence="1">Nucleus</location>
    </subcellularLocation>
</comment>
<gene>
    <name evidence="19" type="ORF">THRCLA_00703</name>
</gene>
<evidence type="ECO:0000256" key="11">
    <source>
        <dbReference type="ARBA" id="ARBA00023187"/>
    </source>
</evidence>
<evidence type="ECO:0000256" key="15">
    <source>
        <dbReference type="SAM" id="MobiDB-lite"/>
    </source>
</evidence>
<evidence type="ECO:0000256" key="3">
    <source>
        <dbReference type="ARBA" id="ARBA00022490"/>
    </source>
</evidence>
<dbReference type="PROSITE" id="PS50082">
    <property type="entry name" value="WD_REPEATS_2"/>
    <property type="match status" value="2"/>
</dbReference>
<dbReference type="Gene3D" id="1.10.1540.10">
    <property type="entry name" value="BEACH domain"/>
    <property type="match status" value="1"/>
</dbReference>
<evidence type="ECO:0000256" key="9">
    <source>
        <dbReference type="ARBA" id="ARBA00022737"/>
    </source>
</evidence>
<dbReference type="SMART" id="SM00651">
    <property type="entry name" value="Sm"/>
    <property type="match status" value="1"/>
</dbReference>
<protein>
    <submittedName>
        <fullName evidence="19">Uncharacterized protein</fullName>
    </submittedName>
</protein>
<keyword evidence="10" id="KW-0694">RNA-binding</keyword>
<evidence type="ECO:0000256" key="13">
    <source>
        <dbReference type="ARBA" id="ARBA00023274"/>
    </source>
</evidence>
<keyword evidence="20" id="KW-1185">Reference proteome</keyword>
<evidence type="ECO:0000313" key="19">
    <source>
        <dbReference type="EMBL" id="OQS07294.1"/>
    </source>
</evidence>
<dbReference type="InterPro" id="IPR001163">
    <property type="entry name" value="Sm_dom_euk/arc"/>
</dbReference>
<evidence type="ECO:0000256" key="14">
    <source>
        <dbReference type="PROSITE-ProRule" id="PRU00221"/>
    </source>
</evidence>
<keyword evidence="5 14" id="KW-0853">WD repeat</keyword>
<keyword evidence="11" id="KW-0508">mRNA splicing</keyword>
<dbReference type="InterPro" id="IPR023362">
    <property type="entry name" value="PH-BEACH_dom"/>
</dbReference>
<evidence type="ECO:0000256" key="5">
    <source>
        <dbReference type="ARBA" id="ARBA00022574"/>
    </source>
</evidence>
<dbReference type="PANTHER" id="PTHR13743:SF123">
    <property type="entry name" value="PROTEIN FAN"/>
    <property type="match status" value="1"/>
</dbReference>
<dbReference type="PROSITE" id="PS50294">
    <property type="entry name" value="WD_REPEATS_REGION"/>
    <property type="match status" value="1"/>
</dbReference>
<dbReference type="SMART" id="SM00320">
    <property type="entry name" value="WD40"/>
    <property type="match status" value="7"/>
</dbReference>
<dbReference type="InterPro" id="IPR036322">
    <property type="entry name" value="WD40_repeat_dom_sf"/>
</dbReference>
<dbReference type="OrthoDB" id="26681at2759"/>
<organism evidence="19 20">
    <name type="scientific">Thraustotheca clavata</name>
    <dbReference type="NCBI Taxonomy" id="74557"/>
    <lineage>
        <taxon>Eukaryota</taxon>
        <taxon>Sar</taxon>
        <taxon>Stramenopiles</taxon>
        <taxon>Oomycota</taxon>
        <taxon>Saprolegniomycetes</taxon>
        <taxon>Saprolegniales</taxon>
        <taxon>Achlyaceae</taxon>
        <taxon>Thraustotheca</taxon>
    </lineage>
</organism>
<dbReference type="InterPro" id="IPR000409">
    <property type="entry name" value="BEACH_dom"/>
</dbReference>
<dbReference type="EMBL" id="JNBS01000254">
    <property type="protein sequence ID" value="OQS07294.1"/>
    <property type="molecule type" value="Genomic_DNA"/>
</dbReference>
<keyword evidence="7" id="KW-0819">tRNA processing</keyword>
<dbReference type="AlphaFoldDB" id="A0A1W0AAG3"/>
<dbReference type="GO" id="GO:0008380">
    <property type="term" value="P:RNA splicing"/>
    <property type="evidence" value="ECO:0007669"/>
    <property type="project" value="UniProtKB-KW"/>
</dbReference>
<dbReference type="Proteomes" id="UP000243217">
    <property type="component" value="Unassembled WGS sequence"/>
</dbReference>
<dbReference type="Pfam" id="PF25400">
    <property type="entry name" value="PH_FAN"/>
    <property type="match status" value="1"/>
</dbReference>
<dbReference type="PROSITE" id="PS51783">
    <property type="entry name" value="PH_BEACH"/>
    <property type="match status" value="1"/>
</dbReference>
<dbReference type="PROSITE" id="PS52002">
    <property type="entry name" value="SM"/>
    <property type="match status" value="1"/>
</dbReference>
<name>A0A1W0AAG3_9STRA</name>
<reference evidence="19 20" key="1">
    <citation type="journal article" date="2014" name="Genome Biol. Evol.">
        <title>The secreted proteins of Achlya hypogyna and Thraustotheca clavata identify the ancestral oomycete secretome and reveal gene acquisitions by horizontal gene transfer.</title>
        <authorList>
            <person name="Misner I."/>
            <person name="Blouin N."/>
            <person name="Leonard G."/>
            <person name="Richards T.A."/>
            <person name="Lane C.E."/>
        </authorList>
    </citation>
    <scope>NUCLEOTIDE SEQUENCE [LARGE SCALE GENOMIC DNA]</scope>
    <source>
        <strain evidence="19 20">ATCC 34112</strain>
    </source>
</reference>
<dbReference type="CDD" id="cd01726">
    <property type="entry name" value="LSm6"/>
    <property type="match status" value="1"/>
</dbReference>
<accession>A0A1W0AAG3</accession>
<dbReference type="InterPro" id="IPR050865">
    <property type="entry name" value="BEACH_Domain"/>
</dbReference>
<dbReference type="InterPro" id="IPR015943">
    <property type="entry name" value="WD40/YVTN_repeat-like_dom_sf"/>
</dbReference>
<dbReference type="InterPro" id="IPR011993">
    <property type="entry name" value="PH-like_dom_sf"/>
</dbReference>
<feature type="region of interest" description="Disordered" evidence="15">
    <location>
        <begin position="731"/>
        <end position="758"/>
    </location>
</feature>
<dbReference type="FunFam" id="1.10.1540.10:FF:000001">
    <property type="entry name" value="neurobeachin isoform X1"/>
    <property type="match status" value="1"/>
</dbReference>
<dbReference type="GO" id="GO:0003723">
    <property type="term" value="F:RNA binding"/>
    <property type="evidence" value="ECO:0007669"/>
    <property type="project" value="UniProtKB-KW"/>
</dbReference>
<evidence type="ECO:0000256" key="1">
    <source>
        <dbReference type="ARBA" id="ARBA00004123"/>
    </source>
</evidence>
<dbReference type="InterPro" id="IPR001680">
    <property type="entry name" value="WD40_rpt"/>
</dbReference>
<dbReference type="GO" id="GO:0005681">
    <property type="term" value="C:spliceosomal complex"/>
    <property type="evidence" value="ECO:0007669"/>
    <property type="project" value="UniProtKB-KW"/>
</dbReference>
<dbReference type="InterPro" id="IPR047575">
    <property type="entry name" value="Sm"/>
</dbReference>
<dbReference type="STRING" id="74557.A0A1W0AAG3"/>
<comment type="caution">
    <text evidence="19">The sequence shown here is derived from an EMBL/GenBank/DDBJ whole genome shotgun (WGS) entry which is preliminary data.</text>
</comment>
<feature type="domain" description="Sm" evidence="18">
    <location>
        <begin position="11"/>
        <end position="83"/>
    </location>
</feature>
<keyword evidence="13" id="KW-0687">Ribonucleoprotein</keyword>
<dbReference type="SUPFAM" id="SSF50182">
    <property type="entry name" value="Sm-like ribonucleoproteins"/>
    <property type="match status" value="1"/>
</dbReference>
<keyword evidence="12" id="KW-0539">Nucleus</keyword>
<evidence type="ECO:0000259" key="18">
    <source>
        <dbReference type="PROSITE" id="PS52002"/>
    </source>
</evidence>
<feature type="domain" description="BEACH-type PH" evidence="17">
    <location>
        <begin position="312"/>
        <end position="408"/>
    </location>
</feature>
<feature type="non-terminal residue" evidence="19">
    <location>
        <position position="1"/>
    </location>
</feature>
<dbReference type="Gene3D" id="2.130.10.10">
    <property type="entry name" value="YVTN repeat-like/Quinoprotein amine dehydrogenase"/>
    <property type="match status" value="2"/>
</dbReference>
<keyword evidence="4" id="KW-0698">rRNA processing</keyword>
<feature type="domain" description="BEACH" evidence="16">
    <location>
        <begin position="416"/>
        <end position="711"/>
    </location>
</feature>
<keyword evidence="9" id="KW-0677">Repeat</keyword>
<feature type="compositionally biased region" description="Pro residues" evidence="15">
    <location>
        <begin position="731"/>
        <end position="744"/>
    </location>
</feature>
<proteinExistence type="predicted"/>
<evidence type="ECO:0000259" key="17">
    <source>
        <dbReference type="PROSITE" id="PS51783"/>
    </source>
</evidence>
<dbReference type="InterPro" id="IPR010920">
    <property type="entry name" value="LSM_dom_sf"/>
</dbReference>
<dbReference type="Gene3D" id="2.30.29.30">
    <property type="entry name" value="Pleckstrin-homology domain (PH domain)/Phosphotyrosine-binding domain (PTB)"/>
    <property type="match status" value="1"/>
</dbReference>
<dbReference type="PROSITE" id="PS50197">
    <property type="entry name" value="BEACH"/>
    <property type="match status" value="1"/>
</dbReference>
<keyword evidence="8" id="KW-0747">Spliceosome</keyword>
<dbReference type="InterPro" id="IPR036372">
    <property type="entry name" value="BEACH_dom_sf"/>
</dbReference>
<dbReference type="CDD" id="cd06071">
    <property type="entry name" value="Beach"/>
    <property type="match status" value="1"/>
</dbReference>
<keyword evidence="6" id="KW-0507">mRNA processing</keyword>
<dbReference type="GO" id="GO:0006397">
    <property type="term" value="P:mRNA processing"/>
    <property type="evidence" value="ECO:0007669"/>
    <property type="project" value="UniProtKB-KW"/>
</dbReference>
<dbReference type="Pfam" id="PF02138">
    <property type="entry name" value="Beach"/>
    <property type="match status" value="1"/>
</dbReference>
<dbReference type="Gene3D" id="2.30.30.100">
    <property type="match status" value="1"/>
</dbReference>
<evidence type="ECO:0000256" key="2">
    <source>
        <dbReference type="ARBA" id="ARBA00004496"/>
    </source>
</evidence>